<dbReference type="AlphaFoldDB" id="A0A8P0T8D1"/>
<dbReference type="Gene3D" id="1.10.472.80">
    <property type="entry name" value="Ypt/Rab-GAP domain of gyp1p, domain 3"/>
    <property type="match status" value="1"/>
</dbReference>
<dbReference type="SUPFAM" id="SSF47923">
    <property type="entry name" value="Ypt/Rab-GAP domain of gyp1p"/>
    <property type="match status" value="1"/>
</dbReference>
<sequence length="795" mass="91789">MASQVASPSASLHTTSSSTTLSTPALSPSSPSQLSPDDLELLAKLEEQNRLLETDSKSLRSVNGSRRNSGSSLVSSSSASSNLSHLEEDSWILWGRIVNEWEDVRKKKEKQVKELVRKGIPHHFRAIVWQLLCSAQSMPIKDQYSELLKMTSPCEKLIRRDIARTYPEHNFFKEKDSLGQEVLFNVMKAYSLVDREVGYCQGSAFIVGLLLMQMPEEEAFCVFVKLMQDYRLRELFKPSMAELGLCMYQFECMIQEHLPELFVHFQSQSFHTSMYASSWFLTIFLTTFPLPIATRIFDIFMSEHFQKVIPHQFDGGPDKLIQAAYQVKYNSKKMKKLEKEYTTIKTKEMEEQVEIKRLRTENRLLKQRIETLEKESASLADRLIQGQVTRAQEAEENYLIKRELATIKQQSDEASAKLEQAENTIRKLQHQQQWHKCNSNYNEDFVLQLEKELVQARLSEAESQCALKEMQDKVLDIEKRNNSFPDENNIARLQEELIAVKLREAEAIMGLKELRQQVKDLEEHWQRHLARTTGRWKDPPKKNAVNELQDELMTIRLREAETQAEIREIKQRMMEMETQNQINSNHLRRAEQEVISLHEKVQYLSAQNKGLLTQLSEAKRKQAEIECKNKEEVMAVRLREADSIAAVAELQQHIAELEIQKEEGKLQGQLNKSDSNQYIRELKDQIAELNHELRCLKGQRVFSGQPSFDGIHIVNHLIGDDESFHSSDEDFMDNSLREGGIGFPLHRKSGPMSLDPAVADGIESETEDSVLETRDSNQVTRKEQPPRRESYSTTV</sequence>
<feature type="coiled-coil region" evidence="1">
    <location>
        <begin position="504"/>
        <end position="607"/>
    </location>
</feature>
<dbReference type="Gene3D" id="1.10.8.270">
    <property type="entry name" value="putative rabgap domain of human tbc1 domain family member 14 like domains"/>
    <property type="match status" value="1"/>
</dbReference>
<feature type="compositionally biased region" description="Basic and acidic residues" evidence="2">
    <location>
        <begin position="771"/>
        <end position="795"/>
    </location>
</feature>
<gene>
    <name evidence="4" type="primary">GFI1</name>
</gene>
<dbReference type="PANTHER" id="PTHR47219">
    <property type="entry name" value="RAB GTPASE-ACTIVATING PROTEIN 1-LIKE"/>
    <property type="match status" value="1"/>
</dbReference>
<feature type="coiled-coil region" evidence="1">
    <location>
        <begin position="348"/>
        <end position="438"/>
    </location>
</feature>
<feature type="compositionally biased region" description="Low complexity" evidence="2">
    <location>
        <begin position="1"/>
        <end position="36"/>
    </location>
</feature>
<dbReference type="PANTHER" id="PTHR47219:SF11">
    <property type="entry name" value="EVI5-LIKE PROTEIN ISOFORM X1"/>
    <property type="match status" value="1"/>
</dbReference>
<feature type="region of interest" description="Disordered" evidence="2">
    <location>
        <begin position="54"/>
        <end position="79"/>
    </location>
</feature>
<dbReference type="InterPro" id="IPR050302">
    <property type="entry name" value="Rab_GAP_TBC_domain"/>
</dbReference>
<evidence type="ECO:0000256" key="1">
    <source>
        <dbReference type="SAM" id="Coils"/>
    </source>
</evidence>
<organism evidence="4 5">
    <name type="scientific">Canis lupus familiaris</name>
    <name type="common">Dog</name>
    <name type="synonym">Canis familiaris</name>
    <dbReference type="NCBI Taxonomy" id="9615"/>
    <lineage>
        <taxon>Eukaryota</taxon>
        <taxon>Metazoa</taxon>
        <taxon>Chordata</taxon>
        <taxon>Craniata</taxon>
        <taxon>Vertebrata</taxon>
        <taxon>Euteleostomi</taxon>
        <taxon>Mammalia</taxon>
        <taxon>Eutheria</taxon>
        <taxon>Laurasiatheria</taxon>
        <taxon>Carnivora</taxon>
        <taxon>Caniformia</taxon>
        <taxon>Canidae</taxon>
        <taxon>Canis</taxon>
    </lineage>
</organism>
<dbReference type="PROSITE" id="PS50086">
    <property type="entry name" value="TBC_RABGAP"/>
    <property type="match status" value="1"/>
</dbReference>
<feature type="coiled-coil region" evidence="1">
    <location>
        <begin position="647"/>
        <end position="699"/>
    </location>
</feature>
<proteinExistence type="predicted"/>
<dbReference type="Gene3D" id="1.10.10.750">
    <property type="entry name" value="Ypt/Rab-GAP domain of gyp1p, domain 1"/>
    <property type="match status" value="1"/>
</dbReference>
<protein>
    <submittedName>
        <fullName evidence="4">Growth factor independent 1 transcriptional repressor</fullName>
    </submittedName>
</protein>
<dbReference type="OrthoDB" id="6155966at2759"/>
<name>A0A8P0T8D1_CANLF</name>
<dbReference type="FunFam" id="1.10.8.270:FF:000003">
    <property type="entry name" value="Ecotropic viral integration site 5"/>
    <property type="match status" value="1"/>
</dbReference>
<feature type="compositionally biased region" description="Low complexity" evidence="2">
    <location>
        <begin position="59"/>
        <end position="79"/>
    </location>
</feature>
<keyword evidence="1" id="KW-0175">Coiled coil</keyword>
<feature type="domain" description="Rab-GAP TBC" evidence="3">
    <location>
        <begin position="119"/>
        <end position="304"/>
    </location>
</feature>
<feature type="region of interest" description="Disordered" evidence="2">
    <location>
        <begin position="1"/>
        <end position="39"/>
    </location>
</feature>
<reference evidence="4 5" key="1">
    <citation type="journal article" date="2005" name="Nature">
        <title>Genome sequence, comparative analysis and haplotype structure of the domestic dog.</title>
        <authorList>
            <consortium name="Broad Sequencing Platform"/>
            <person name="Lindblad-Toh K."/>
            <person name="Wade C.M."/>
            <person name="Mikkelsen T.S."/>
            <person name="Karlsson E.K."/>
            <person name="Jaffe D.B."/>
            <person name="Kamal M."/>
            <person name="Clamp M."/>
            <person name="Chang J.L."/>
            <person name="Kulbokas E.J. III"/>
            <person name="Zody M.C."/>
            <person name="Mauceli E."/>
            <person name="Xie X."/>
            <person name="Breen M."/>
            <person name="Wayne R.K."/>
            <person name="Ostrander E.A."/>
            <person name="Ponting C.P."/>
            <person name="Galibert F."/>
            <person name="Smith D.R."/>
            <person name="DeJong P.J."/>
            <person name="Kirkness E."/>
            <person name="Alvarez P."/>
            <person name="Biagi T."/>
            <person name="Brockman W."/>
            <person name="Butler J."/>
            <person name="Chin C.W."/>
            <person name="Cook A."/>
            <person name="Cuff J."/>
            <person name="Daly M.J."/>
            <person name="DeCaprio D."/>
            <person name="Gnerre S."/>
            <person name="Grabherr M."/>
            <person name="Kellis M."/>
            <person name="Kleber M."/>
            <person name="Bardeleben C."/>
            <person name="Goodstadt L."/>
            <person name="Heger A."/>
            <person name="Hitte C."/>
            <person name="Kim L."/>
            <person name="Koepfli K.P."/>
            <person name="Parker H.G."/>
            <person name="Pollinger J.P."/>
            <person name="Searle S.M."/>
            <person name="Sutter N.B."/>
            <person name="Thomas R."/>
            <person name="Webber C."/>
            <person name="Baldwin J."/>
            <person name="Abebe A."/>
            <person name="Abouelleil A."/>
            <person name="Aftuck L."/>
            <person name="Ait-Zahra M."/>
            <person name="Aldredge T."/>
            <person name="Allen N."/>
            <person name="An P."/>
            <person name="Anderson S."/>
            <person name="Antoine C."/>
            <person name="Arachchi H."/>
            <person name="Aslam A."/>
            <person name="Ayotte L."/>
            <person name="Bachantsang P."/>
            <person name="Barry A."/>
            <person name="Bayul T."/>
            <person name="Benamara M."/>
            <person name="Berlin A."/>
            <person name="Bessette D."/>
            <person name="Blitshteyn B."/>
            <person name="Bloom T."/>
            <person name="Blye J."/>
            <person name="Boguslavskiy L."/>
            <person name="Bonnet C."/>
            <person name="Boukhgalter B."/>
            <person name="Brown A."/>
            <person name="Cahill P."/>
            <person name="Calixte N."/>
            <person name="Camarata J."/>
            <person name="Cheshatsang Y."/>
            <person name="Chu J."/>
            <person name="Citroen M."/>
            <person name="Collymore A."/>
            <person name="Cooke P."/>
            <person name="Dawoe T."/>
            <person name="Daza R."/>
            <person name="Decktor K."/>
            <person name="DeGray S."/>
            <person name="Dhargay N."/>
            <person name="Dooley K."/>
            <person name="Dooley K."/>
            <person name="Dorje P."/>
            <person name="Dorjee K."/>
            <person name="Dorris L."/>
            <person name="Duffey N."/>
            <person name="Dupes A."/>
            <person name="Egbiremolen O."/>
            <person name="Elong R."/>
            <person name="Falk J."/>
            <person name="Farina A."/>
            <person name="Faro S."/>
            <person name="Ferguson D."/>
            <person name="Ferreira P."/>
            <person name="Fisher S."/>
            <person name="FitzGerald M."/>
            <person name="Foley K."/>
            <person name="Foley C."/>
            <person name="Franke A."/>
            <person name="Friedrich D."/>
            <person name="Gage D."/>
            <person name="Garber M."/>
            <person name="Gearin G."/>
            <person name="Giannoukos G."/>
            <person name="Goode T."/>
            <person name="Goyette A."/>
            <person name="Graham J."/>
            <person name="Grandbois E."/>
            <person name="Gyaltsen K."/>
            <person name="Hafez N."/>
            <person name="Hagopian D."/>
            <person name="Hagos B."/>
            <person name="Hall J."/>
            <person name="Healy C."/>
            <person name="Hegarty R."/>
            <person name="Honan T."/>
            <person name="Horn A."/>
            <person name="Houde N."/>
            <person name="Hughes L."/>
            <person name="Hunnicutt L."/>
            <person name="Husby M."/>
            <person name="Jester B."/>
            <person name="Jones C."/>
            <person name="Kamat A."/>
            <person name="Kanga B."/>
            <person name="Kells C."/>
            <person name="Khazanovich D."/>
            <person name="Kieu A.C."/>
            <person name="Kisner P."/>
            <person name="Kumar M."/>
            <person name="Lance K."/>
            <person name="Landers T."/>
            <person name="Lara M."/>
            <person name="Lee W."/>
            <person name="Leger J.P."/>
            <person name="Lennon N."/>
            <person name="Leuper L."/>
            <person name="LeVine S."/>
            <person name="Liu J."/>
            <person name="Liu X."/>
            <person name="Lokyitsang Y."/>
            <person name="Lokyitsang T."/>
            <person name="Lui A."/>
            <person name="Macdonald J."/>
            <person name="Major J."/>
            <person name="Marabella R."/>
            <person name="Maru K."/>
            <person name="Matthews C."/>
            <person name="McDonough S."/>
            <person name="Mehta T."/>
            <person name="Meldrim J."/>
            <person name="Melnikov A."/>
            <person name="Meneus L."/>
            <person name="Mihalev A."/>
            <person name="Mihova T."/>
            <person name="Miller K."/>
            <person name="Mittelman R."/>
            <person name="Mlenga V."/>
            <person name="Mulrain L."/>
            <person name="Munson G."/>
            <person name="Navidi A."/>
            <person name="Naylor J."/>
            <person name="Nguyen T."/>
            <person name="Nguyen N."/>
            <person name="Nguyen C."/>
            <person name="Nguyen T."/>
            <person name="Nicol R."/>
            <person name="Norbu N."/>
            <person name="Norbu C."/>
            <person name="Novod N."/>
            <person name="Nyima T."/>
            <person name="Olandt P."/>
            <person name="O'Neill B."/>
            <person name="O'Neill K."/>
            <person name="Osman S."/>
            <person name="Oyono L."/>
            <person name="Patti C."/>
            <person name="Perrin D."/>
            <person name="Phunkhang P."/>
            <person name="Pierre F."/>
            <person name="Priest M."/>
            <person name="Rachupka A."/>
            <person name="Raghuraman S."/>
            <person name="Rameau R."/>
            <person name="Ray V."/>
            <person name="Raymond C."/>
            <person name="Rege F."/>
            <person name="Rise C."/>
            <person name="Rogers J."/>
            <person name="Rogov P."/>
            <person name="Sahalie J."/>
            <person name="Settipalli S."/>
            <person name="Sharpe T."/>
            <person name="Shea T."/>
            <person name="Sheehan M."/>
            <person name="Sherpa N."/>
            <person name="Shi J."/>
            <person name="Shih D."/>
            <person name="Sloan J."/>
            <person name="Smith C."/>
            <person name="Sparrow T."/>
            <person name="Stalker J."/>
            <person name="Stange-Thomann N."/>
            <person name="Stavropoulos S."/>
            <person name="Stone C."/>
            <person name="Stone S."/>
            <person name="Sykes S."/>
            <person name="Tchuinga P."/>
            <person name="Tenzing P."/>
            <person name="Tesfaye S."/>
            <person name="Thoulutsang D."/>
            <person name="Thoulutsang Y."/>
            <person name="Topham K."/>
            <person name="Topping I."/>
            <person name="Tsamla T."/>
            <person name="Vassiliev H."/>
            <person name="Venkataraman V."/>
            <person name="Vo A."/>
            <person name="Wangchuk T."/>
            <person name="Wangdi T."/>
            <person name="Weiand M."/>
            <person name="Wilkinson J."/>
            <person name="Wilson A."/>
            <person name="Yadav S."/>
            <person name="Yang S."/>
            <person name="Yang X."/>
            <person name="Young G."/>
            <person name="Yu Q."/>
            <person name="Zainoun J."/>
            <person name="Zembek L."/>
            <person name="Zimmer A."/>
            <person name="Lander E.S."/>
        </authorList>
    </citation>
    <scope>NUCLEOTIDE SEQUENCE [LARGE SCALE GENOMIC DNA]</scope>
    <source>
        <strain evidence="4">Boxer</strain>
    </source>
</reference>
<evidence type="ECO:0000256" key="2">
    <source>
        <dbReference type="SAM" id="MobiDB-lite"/>
    </source>
</evidence>
<accession>A0A8P0T8D1</accession>
<dbReference type="FunFam" id="1.10.10.750:FF:000002">
    <property type="entry name" value="Ecotropic viral integration site 5"/>
    <property type="match status" value="1"/>
</dbReference>
<evidence type="ECO:0000313" key="5">
    <source>
        <dbReference type="Proteomes" id="UP000002254"/>
    </source>
</evidence>
<feature type="region of interest" description="Disordered" evidence="2">
    <location>
        <begin position="742"/>
        <end position="795"/>
    </location>
</feature>
<dbReference type="InterPro" id="IPR000195">
    <property type="entry name" value="Rab-GAP-TBC_dom"/>
</dbReference>
<dbReference type="SMART" id="SM00164">
    <property type="entry name" value="TBC"/>
    <property type="match status" value="1"/>
</dbReference>
<evidence type="ECO:0000259" key="3">
    <source>
        <dbReference type="PROSITE" id="PS50086"/>
    </source>
</evidence>
<dbReference type="Ensembl" id="ENSCAFT00000088357.2">
    <property type="protein sequence ID" value="ENSCAFP00000056206.2"/>
    <property type="gene ID" value="ENSCAFG00000020154.6"/>
</dbReference>
<reference evidence="4" key="2">
    <citation type="submission" date="2025-08" db="UniProtKB">
        <authorList>
            <consortium name="Ensembl"/>
        </authorList>
    </citation>
    <scope>IDENTIFICATION</scope>
</reference>
<evidence type="ECO:0000313" key="4">
    <source>
        <dbReference type="Ensembl" id="ENSCAFP00000056206.2"/>
    </source>
</evidence>
<dbReference type="InterPro" id="IPR035969">
    <property type="entry name" value="Rab-GAP_TBC_sf"/>
</dbReference>
<dbReference type="Proteomes" id="UP000002254">
    <property type="component" value="Chromosome 6"/>
</dbReference>
<dbReference type="Pfam" id="PF00566">
    <property type="entry name" value="RabGAP-TBC"/>
    <property type="match status" value="1"/>
</dbReference>